<evidence type="ECO:0000256" key="4">
    <source>
        <dbReference type="ARBA" id="ARBA00022448"/>
    </source>
</evidence>
<reference evidence="17 18" key="1">
    <citation type="submission" date="2016-10" db="EMBL/GenBank/DDBJ databases">
        <authorList>
            <person name="de Groot N.N."/>
        </authorList>
    </citation>
    <scope>NUCLEOTIDE SEQUENCE [LARGE SCALE GENOMIC DNA]</scope>
    <source>
        <strain evidence="17 18">A52C2</strain>
    </source>
</reference>
<name>A0A1H9HDD2_9HYPH</name>
<feature type="transmembrane region" description="Helical" evidence="13">
    <location>
        <begin position="458"/>
        <end position="478"/>
    </location>
</feature>
<dbReference type="InterPro" id="IPR028053">
    <property type="entry name" value="Membr_insert_YidC_N"/>
</dbReference>
<evidence type="ECO:0000256" key="3">
    <source>
        <dbReference type="ARBA" id="ARBA00015325"/>
    </source>
</evidence>
<dbReference type="PANTHER" id="PTHR12428">
    <property type="entry name" value="OXA1"/>
    <property type="match status" value="1"/>
</dbReference>
<evidence type="ECO:0000259" key="15">
    <source>
        <dbReference type="Pfam" id="PF02096"/>
    </source>
</evidence>
<dbReference type="Gene3D" id="2.70.98.90">
    <property type="match status" value="1"/>
</dbReference>
<dbReference type="NCBIfam" id="TIGR03592">
    <property type="entry name" value="yidC_oxa1_cterm"/>
    <property type="match status" value="1"/>
</dbReference>
<feature type="transmembrane region" description="Helical" evidence="13">
    <location>
        <begin position="520"/>
        <end position="537"/>
    </location>
</feature>
<dbReference type="NCBIfam" id="NF002353">
    <property type="entry name" value="PRK01318.1-4"/>
    <property type="match status" value="1"/>
</dbReference>
<comment type="subunit">
    <text evidence="13">Interacts with the Sec translocase complex via SecD. Specifically interacts with transmembrane segments of nascent integral membrane proteins during membrane integration.</text>
</comment>
<keyword evidence="10 13" id="KW-0143">Chaperone</keyword>
<comment type="function">
    <text evidence="13">Required for the insertion and/or proper folding and/or complex formation of integral membrane proteins into the membrane. Involved in integration of membrane proteins that insert both dependently and independently of the Sec translocase complex, as well as at least some lipoproteins. Aids folding of multispanning membrane proteins.</text>
</comment>
<dbReference type="AlphaFoldDB" id="A0A1H9HDD2"/>
<feature type="domain" description="Membrane insertase YidC/Oxa/ALB C-terminal" evidence="15">
    <location>
        <begin position="395"/>
        <end position="592"/>
    </location>
</feature>
<dbReference type="CDD" id="cd19961">
    <property type="entry name" value="EcYidC-like_peri"/>
    <property type="match status" value="1"/>
</dbReference>
<evidence type="ECO:0000313" key="17">
    <source>
        <dbReference type="EMBL" id="SEQ60363.1"/>
    </source>
</evidence>
<comment type="similarity">
    <text evidence="2 13">Belongs to the OXA1/ALB3/YidC family. Type 1 subfamily.</text>
</comment>
<dbReference type="PRINTS" id="PR01900">
    <property type="entry name" value="YIDCPROTEIN"/>
</dbReference>
<dbReference type="NCBIfam" id="TIGR03593">
    <property type="entry name" value="yidC_nterm"/>
    <property type="match status" value="1"/>
</dbReference>
<evidence type="ECO:0000256" key="2">
    <source>
        <dbReference type="ARBA" id="ARBA00010527"/>
    </source>
</evidence>
<dbReference type="RefSeq" id="WP_092496387.1">
    <property type="nucleotide sequence ID" value="NZ_FOFG01000006.1"/>
</dbReference>
<feature type="compositionally biased region" description="Low complexity" evidence="14">
    <location>
        <begin position="65"/>
        <end position="90"/>
    </location>
</feature>
<keyword evidence="8 13" id="KW-1133">Transmembrane helix</keyword>
<feature type="transmembrane region" description="Helical" evidence="13">
    <location>
        <begin position="391"/>
        <end position="414"/>
    </location>
</feature>
<dbReference type="EMBL" id="FOFG01000006">
    <property type="protein sequence ID" value="SEQ60363.1"/>
    <property type="molecule type" value="Genomic_DNA"/>
</dbReference>
<dbReference type="GO" id="GO:0005886">
    <property type="term" value="C:plasma membrane"/>
    <property type="evidence" value="ECO:0007669"/>
    <property type="project" value="UniProtKB-SubCell"/>
</dbReference>
<keyword evidence="6 13" id="KW-0812">Transmembrane</keyword>
<dbReference type="PRINTS" id="PR00701">
    <property type="entry name" value="60KDINNERMP"/>
</dbReference>
<keyword evidence="5 13" id="KW-1003">Cell membrane</keyword>
<evidence type="ECO:0000256" key="7">
    <source>
        <dbReference type="ARBA" id="ARBA00022927"/>
    </source>
</evidence>
<keyword evidence="4 13" id="KW-0813">Transport</keyword>
<feature type="region of interest" description="Disordered" evidence="14">
    <location>
        <begin position="43"/>
        <end position="90"/>
    </location>
</feature>
<evidence type="ECO:0000256" key="14">
    <source>
        <dbReference type="SAM" id="MobiDB-lite"/>
    </source>
</evidence>
<dbReference type="InterPro" id="IPR038221">
    <property type="entry name" value="YidC_periplasmic_sf"/>
</dbReference>
<dbReference type="InterPro" id="IPR028055">
    <property type="entry name" value="YidC/Oxa/ALB_C"/>
</dbReference>
<comment type="subcellular location">
    <subcellularLocation>
        <location evidence="1">Cell inner membrane</location>
        <topology evidence="1">Multi-pass membrane protein</topology>
    </subcellularLocation>
    <subcellularLocation>
        <location evidence="13">Cell membrane</location>
        <topology evidence="13">Multi-pass membrane protein</topology>
    </subcellularLocation>
</comment>
<accession>A0A1H9HDD2</accession>
<keyword evidence="7 13" id="KW-0653">Protein transport</keyword>
<dbReference type="HAMAP" id="MF_01810">
    <property type="entry name" value="YidC_type1"/>
    <property type="match status" value="1"/>
</dbReference>
<dbReference type="GO" id="GO:0015031">
    <property type="term" value="P:protein transport"/>
    <property type="evidence" value="ECO:0007669"/>
    <property type="project" value="UniProtKB-KW"/>
</dbReference>
<evidence type="ECO:0000256" key="11">
    <source>
        <dbReference type="ARBA" id="ARBA00033245"/>
    </source>
</evidence>
<evidence type="ECO:0000256" key="13">
    <source>
        <dbReference type="HAMAP-Rule" id="MF_01810"/>
    </source>
</evidence>
<evidence type="ECO:0000256" key="12">
    <source>
        <dbReference type="ARBA" id="ARBA00033342"/>
    </source>
</evidence>
<evidence type="ECO:0000256" key="10">
    <source>
        <dbReference type="ARBA" id="ARBA00023186"/>
    </source>
</evidence>
<gene>
    <name evidence="13" type="primary">yidC</name>
    <name evidence="17" type="ORF">SAMN05216548_1068</name>
</gene>
<dbReference type="InterPro" id="IPR047196">
    <property type="entry name" value="YidC_ALB_C"/>
</dbReference>
<feature type="domain" description="Membrane insertase YidC N-terminal" evidence="16">
    <location>
        <begin position="103"/>
        <end position="384"/>
    </location>
</feature>
<dbReference type="Pfam" id="PF14849">
    <property type="entry name" value="YidC_periplas"/>
    <property type="match status" value="1"/>
</dbReference>
<dbReference type="STRING" id="1855383.SAMN05216548_1068"/>
<evidence type="ECO:0000256" key="5">
    <source>
        <dbReference type="ARBA" id="ARBA00022475"/>
    </source>
</evidence>
<feature type="compositionally biased region" description="Polar residues" evidence="14">
    <location>
        <begin position="49"/>
        <end position="61"/>
    </location>
</feature>
<dbReference type="Pfam" id="PF02096">
    <property type="entry name" value="60KD_IMP"/>
    <property type="match status" value="1"/>
</dbReference>
<dbReference type="Proteomes" id="UP000199647">
    <property type="component" value="Unassembled WGS sequence"/>
</dbReference>
<dbReference type="GO" id="GO:0032977">
    <property type="term" value="F:membrane insertase activity"/>
    <property type="evidence" value="ECO:0007669"/>
    <property type="project" value="InterPro"/>
</dbReference>
<dbReference type="CDD" id="cd20070">
    <property type="entry name" value="5TM_YidC_Alb3"/>
    <property type="match status" value="1"/>
</dbReference>
<organism evidence="17 18">
    <name type="scientific">Faunimonas pinastri</name>
    <dbReference type="NCBI Taxonomy" id="1855383"/>
    <lineage>
        <taxon>Bacteria</taxon>
        <taxon>Pseudomonadati</taxon>
        <taxon>Pseudomonadota</taxon>
        <taxon>Alphaproteobacteria</taxon>
        <taxon>Hyphomicrobiales</taxon>
        <taxon>Afifellaceae</taxon>
        <taxon>Faunimonas</taxon>
    </lineage>
</organism>
<keyword evidence="9 13" id="KW-0472">Membrane</keyword>
<protein>
    <recommendedName>
        <fullName evidence="3 13">Membrane protein insertase YidC</fullName>
    </recommendedName>
    <alternativeName>
        <fullName evidence="12 13">Foldase YidC</fullName>
    </alternativeName>
    <alternativeName>
        <fullName evidence="11 13">Membrane integrase YidC</fullName>
    </alternativeName>
    <alternativeName>
        <fullName evidence="13">Membrane protein YidC</fullName>
    </alternativeName>
</protein>
<dbReference type="InterPro" id="IPR019998">
    <property type="entry name" value="Membr_insert_YidC"/>
</dbReference>
<keyword evidence="18" id="KW-1185">Reference proteome</keyword>
<dbReference type="InterPro" id="IPR001708">
    <property type="entry name" value="YidC/ALB3/OXA1/COX18"/>
</dbReference>
<dbReference type="OrthoDB" id="9780552at2"/>
<sequence length="617" mass="68028">MKNNRNVAVAMILSLIVLVGWQYFIAGPKLEAQRRLQAAQQSQNAEIQKGQSVPASGSNAGSPVANNKPGAVPGGNPAVPGSAASASDAAAFNRDQQISAGQRVAIDSPAMGGSINLTGGRVDDILLKDYHLTTDRQSPLIELFAPAGTDNPYYAEFGWVPEKGGPATPNGTTVWQTTDKEPLKPGHDVDLTWDNGGGLVFKRTYSVDDKYMITVHQSVQNNTAAAVTLYPYGLVNRVGVPAKTGSYVLHEGMIGYFGHAGMQEIAYSKLDKEKTVTPAETNDGWLGITDKYWAADLIPRGGLTFKSRFVQGEQDGKPSHQADYLGSAVPVAPGASVTQETLLFAGAKEVGTLNHYEDALKITNFGKNIDWGWLYFITQPMYWLIDHLNHLFGNFGLAILAVTVIVKLIFFPLANRSYSSMSKMKKVQPQVKELQERFKDDRMGLQQAMMQLYKQEKINPVAGCWPMVIQIPVFFSLYKVLSITIEMRHAHFFGLVQDLSAPDPTSIFNLFGLVPFSPPFGQHLGIWAIILGCTMFAQMRMNPTPPDKTQAMMFNWMPVVFTFMMANFPIGLVIYYSWNNLLSVLQQSIIMRRNGVKNELVTFVQGLFSRRQNNPAE</sequence>
<evidence type="ECO:0000259" key="16">
    <source>
        <dbReference type="Pfam" id="PF14849"/>
    </source>
</evidence>
<evidence type="ECO:0000256" key="1">
    <source>
        <dbReference type="ARBA" id="ARBA00004429"/>
    </source>
</evidence>
<proteinExistence type="inferred from homology"/>
<feature type="transmembrane region" description="Helical" evidence="13">
    <location>
        <begin position="558"/>
        <end position="578"/>
    </location>
</feature>
<evidence type="ECO:0000256" key="6">
    <source>
        <dbReference type="ARBA" id="ARBA00022692"/>
    </source>
</evidence>
<dbReference type="PANTHER" id="PTHR12428:SF65">
    <property type="entry name" value="CYTOCHROME C OXIDASE ASSEMBLY PROTEIN COX18, MITOCHONDRIAL"/>
    <property type="match status" value="1"/>
</dbReference>
<dbReference type="GO" id="GO:0051205">
    <property type="term" value="P:protein insertion into membrane"/>
    <property type="evidence" value="ECO:0007669"/>
    <property type="project" value="TreeGrafter"/>
</dbReference>
<evidence type="ECO:0000256" key="9">
    <source>
        <dbReference type="ARBA" id="ARBA00023136"/>
    </source>
</evidence>
<evidence type="ECO:0000256" key="8">
    <source>
        <dbReference type="ARBA" id="ARBA00022989"/>
    </source>
</evidence>
<evidence type="ECO:0000313" key="18">
    <source>
        <dbReference type="Proteomes" id="UP000199647"/>
    </source>
</evidence>